<feature type="region of interest" description="Disordered" evidence="1">
    <location>
        <begin position="20"/>
        <end position="40"/>
    </location>
</feature>
<reference evidence="2 3" key="1">
    <citation type="submission" date="2019-03" db="EMBL/GenBank/DDBJ databases">
        <title>Genomic Encyclopedia of Type Strains, Phase IV (KMG-IV): sequencing the most valuable type-strain genomes for metagenomic binning, comparative biology and taxonomic classification.</title>
        <authorList>
            <person name="Goeker M."/>
        </authorList>
    </citation>
    <scope>NUCLEOTIDE SEQUENCE [LARGE SCALE GENOMIC DNA]</scope>
    <source>
        <strain evidence="2 3">DSM 21944</strain>
    </source>
</reference>
<accession>A0A4R3LRX5</accession>
<proteinExistence type="predicted"/>
<evidence type="ECO:0000313" key="3">
    <source>
        <dbReference type="Proteomes" id="UP000294599"/>
    </source>
</evidence>
<dbReference type="AlphaFoldDB" id="A0A4R3LRX5"/>
<dbReference type="RefSeq" id="WP_123521771.1">
    <property type="nucleotide sequence ID" value="NZ_JBHLWF010000005.1"/>
</dbReference>
<protein>
    <submittedName>
        <fullName evidence="2">Uncharacterized protein DUF1800</fullName>
    </submittedName>
</protein>
<name>A0A4R3LRX5_9GAMM</name>
<organism evidence="2 3">
    <name type="scientific">Pseudofulvimonas gallinarii</name>
    <dbReference type="NCBI Taxonomy" id="634155"/>
    <lineage>
        <taxon>Bacteria</taxon>
        <taxon>Pseudomonadati</taxon>
        <taxon>Pseudomonadota</taxon>
        <taxon>Gammaproteobacteria</taxon>
        <taxon>Lysobacterales</taxon>
        <taxon>Rhodanobacteraceae</taxon>
        <taxon>Pseudofulvimonas</taxon>
    </lineage>
</organism>
<comment type="caution">
    <text evidence="2">The sequence shown here is derived from an EMBL/GenBank/DDBJ whole genome shotgun (WGS) entry which is preliminary data.</text>
</comment>
<dbReference type="EMBL" id="SMAF01000001">
    <property type="protein sequence ID" value="TCT01315.1"/>
    <property type="molecule type" value="Genomic_DNA"/>
</dbReference>
<evidence type="ECO:0000256" key="1">
    <source>
        <dbReference type="SAM" id="MobiDB-lite"/>
    </source>
</evidence>
<evidence type="ECO:0000313" key="2">
    <source>
        <dbReference type="EMBL" id="TCT01315.1"/>
    </source>
</evidence>
<dbReference type="Pfam" id="PF08811">
    <property type="entry name" value="DUF1800"/>
    <property type="match status" value="1"/>
</dbReference>
<dbReference type="InterPro" id="IPR014917">
    <property type="entry name" value="DUF1800"/>
</dbReference>
<gene>
    <name evidence="2" type="ORF">EDC25_101177</name>
</gene>
<dbReference type="OrthoDB" id="9772295at2"/>
<sequence length="597" mass="67018">MSRPDSALLDLARRRLLGVLPGLFSDPTPPPMRRPGKPPVYAEAEQDPDLQPAAVTTPPALVRWLNRATFGTTPALLAEVNGLGGNDDARWQAWVDQQLNPAAINDPQVDARLTAASHPTLFKSLSELWTQHHAVTTDYGVRMRPITESECAKVVRAVYSRRQLYEVVVDFWHDHFSTFGWHYDGGPVFPHYDRDIIRAHALGNFRAMLGGVTRATTMMYFLDLRSNRRDGPNENYARELVELHTLGAENYAGVLRPDDPSLPSGQANDGVNVRLKYVDEDVYSATRAFTGWTIRDGHWQFPAENDGQFTFRPGWHDNYSKWFLNRFIQSYKGDDDGEIVLNTLAAHPGTATHVCRKLCRRLVGDNPPESLVQSAAQVFGQHWQAADQIARVIRHILLSSTFKAAFNQKMARPFTIAMAALRGLQADYTPVWDNTSNWTTTEEFISHLRATGHGPFYWPAPNGYPDRQEAWSSSGALAMTWKLLAHFTTMRQVRGDNQSPLVADIVAQTMTALPNAAQRTAGGIIDYWLGRLYGFQPEPARRAQLVDFLRQNAAADAPLDITTDAWANANNPSAFYTQSRLRYAVALILCAPDYFRR</sequence>
<dbReference type="Proteomes" id="UP000294599">
    <property type="component" value="Unassembled WGS sequence"/>
</dbReference>
<keyword evidence="3" id="KW-1185">Reference proteome</keyword>